<keyword evidence="5" id="KW-0472">Membrane</keyword>
<keyword evidence="5" id="KW-0812">Transmembrane</keyword>
<evidence type="ECO:0000256" key="4">
    <source>
        <dbReference type="SAM" id="MobiDB-lite"/>
    </source>
</evidence>
<dbReference type="PANTHER" id="PTHR36108">
    <property type="entry name" value="COLOSSIN-B-RELATED"/>
    <property type="match status" value="1"/>
</dbReference>
<dbReference type="InterPro" id="IPR041033">
    <property type="entry name" value="SpaA_PFL_dom_1"/>
</dbReference>
<organism evidence="7">
    <name type="scientific">Finegoldia magna ATCC 53516</name>
    <dbReference type="NCBI Taxonomy" id="525282"/>
    <lineage>
        <taxon>Bacteria</taxon>
        <taxon>Bacillati</taxon>
        <taxon>Bacillota</taxon>
        <taxon>Tissierellia</taxon>
        <taxon>Tissierellales</taxon>
        <taxon>Peptoniphilaceae</taxon>
        <taxon>Finegoldia</taxon>
    </lineage>
</organism>
<evidence type="ECO:0000259" key="6">
    <source>
        <dbReference type="Pfam" id="PF17802"/>
    </source>
</evidence>
<gene>
    <name evidence="7" type="ORF">HMPREF0391_10240</name>
</gene>
<evidence type="ECO:0000256" key="5">
    <source>
        <dbReference type="SAM" id="Phobius"/>
    </source>
</evidence>
<dbReference type="STRING" id="525282.HMPREF0391_10240"/>
<feature type="region of interest" description="Disordered" evidence="4">
    <location>
        <begin position="212"/>
        <end position="270"/>
    </location>
</feature>
<accession>D6S718</accession>
<dbReference type="Gene3D" id="2.60.40.4180">
    <property type="match status" value="1"/>
</dbReference>
<protein>
    <submittedName>
        <fullName evidence="7">Cna protein B-type domain protein</fullName>
    </submittedName>
</protein>
<feature type="domain" description="SpaA-like prealbumin fold" evidence="6">
    <location>
        <begin position="335"/>
        <end position="423"/>
    </location>
</feature>
<dbReference type="Gene3D" id="2.60.40.10">
    <property type="entry name" value="Immunoglobulins"/>
    <property type="match status" value="2"/>
</dbReference>
<sequence>MQICDVFALLEEYNNINIELKMEGNNMKILKKILMVMVMVAMTLTSSSFAAGDYSITVTVAKKYGDVTGKMSLWKVSDEQIPNSEKSTVLGDLNKLSVENLNSTYKDKADVEFSNNEAVFRNLDKGAYYVRDTSGIKRDKEIASVLVNLPDDVEGDSKNVTIHAKESSTNVRLVKVDESGNPLKGAKFKLLVRRGSEYVELKNKATLKSDDKLELSPKDDDRSKVKSEENVDESKDENSKSEKDEAKSKDEKKEEKSGEESKKEEKSDEGLYISNESGEIIINDIKKGDYIFREVEAPAGYVIKNVDTKFTISDKSVELRVVNSKTSNDKGRHDFMKTDEAKKPLGGAMFKVMTKNKDGKFEPVKKDGKDYIVTSADNGKFAVEDMDYGKYYLVEIKAPQGFILLSEPVEFEIKKQADDKTISIAFITNKSDTITRRRTTPGGDITRGGKIPKTGDIRFFMSMIGGAIMFFIGKWIIAKDDKLIGKNIK</sequence>
<dbReference type="Proteomes" id="UP000004063">
    <property type="component" value="Chromosome"/>
</dbReference>
<evidence type="ECO:0000256" key="3">
    <source>
        <dbReference type="ARBA" id="ARBA00022729"/>
    </source>
</evidence>
<dbReference type="InterPro" id="IPR013783">
    <property type="entry name" value="Ig-like_fold"/>
</dbReference>
<keyword evidence="5" id="KW-1133">Transmembrane helix</keyword>
<proteinExistence type="inferred from homology"/>
<feature type="domain" description="SpaA-like prealbumin fold" evidence="6">
    <location>
        <begin position="268"/>
        <end position="323"/>
    </location>
</feature>
<dbReference type="eggNOG" id="COG4932">
    <property type="taxonomic scope" value="Bacteria"/>
</dbReference>
<keyword evidence="3" id="KW-0732">Signal</keyword>
<dbReference type="EMBL" id="ACHM02000001">
    <property type="protein sequence ID" value="EFH93872.1"/>
    <property type="molecule type" value="Genomic_DNA"/>
</dbReference>
<feature type="transmembrane region" description="Helical" evidence="5">
    <location>
        <begin position="459"/>
        <end position="477"/>
    </location>
</feature>
<comment type="similarity">
    <text evidence="1">Belongs to the serine-aspartate repeat-containing protein (SDr) family.</text>
</comment>
<feature type="compositionally biased region" description="Basic and acidic residues" evidence="4">
    <location>
        <begin position="212"/>
        <end position="269"/>
    </location>
</feature>
<evidence type="ECO:0000256" key="1">
    <source>
        <dbReference type="ARBA" id="ARBA00007257"/>
    </source>
</evidence>
<dbReference type="AlphaFoldDB" id="D6S718"/>
<name>D6S718_FINMA</name>
<reference evidence="7" key="1">
    <citation type="submission" date="2010-05" db="EMBL/GenBank/DDBJ databases">
        <authorList>
            <person name="Muzny D."/>
            <person name="Qin X."/>
            <person name="Buhay C."/>
            <person name="Dugan-Rocha S."/>
            <person name="Ding Y."/>
            <person name="Chen G."/>
            <person name="Hawes A."/>
            <person name="Holder M."/>
            <person name="Jhangiani S."/>
            <person name="Johnson A."/>
            <person name="Khan Z."/>
            <person name="Li Z."/>
            <person name="Liu W."/>
            <person name="Liu X."/>
            <person name="Perez L."/>
            <person name="Shen H."/>
            <person name="Wang Q."/>
            <person name="Watt J."/>
            <person name="Xi L."/>
            <person name="Xin Y."/>
            <person name="Zhou J."/>
            <person name="Deng J."/>
            <person name="Jiang H."/>
            <person name="Liu Y."/>
            <person name="Qu J."/>
            <person name="Song X.-Z."/>
            <person name="Zhang L."/>
            <person name="Villasana D."/>
            <person name="Johnson A."/>
            <person name="Liu J."/>
            <person name="Liyanage D."/>
            <person name="Lorensuhewa L."/>
            <person name="Robinson T."/>
            <person name="Song A."/>
            <person name="Song B.-B."/>
            <person name="Dinh H."/>
            <person name="Thornton R."/>
            <person name="Coyle M."/>
            <person name="Francisco L."/>
            <person name="Jackson L."/>
            <person name="Javaid M."/>
            <person name="Korchina V."/>
            <person name="Kovar C."/>
            <person name="Mata R."/>
            <person name="Mathew T."/>
            <person name="Ngo R."/>
            <person name="Nguyen L."/>
            <person name="Nguyen N."/>
            <person name="Okwuonu G."/>
            <person name="Ongeri F."/>
            <person name="Pham C."/>
            <person name="Simmons D."/>
            <person name="Wilczek-Boney K."/>
            <person name="Hale W."/>
            <person name="Jakkamsetti A."/>
            <person name="Pham P."/>
            <person name="Ruth R."/>
            <person name="San Lucas F."/>
            <person name="Warren J."/>
            <person name="Zhang J."/>
            <person name="Zhao Z."/>
            <person name="Zhou C."/>
            <person name="Zhu D."/>
            <person name="Lee S."/>
            <person name="Bess C."/>
            <person name="Blankenburg K."/>
            <person name="Forbes L."/>
            <person name="Fu Q."/>
            <person name="Gubbala S."/>
            <person name="Hirani K."/>
            <person name="Jayaseelan J.C."/>
            <person name="Lara F."/>
            <person name="Munidasa M."/>
            <person name="Palculict T."/>
            <person name="Patil S."/>
            <person name="Pu L.-L."/>
            <person name="Saada N."/>
            <person name="Tang L."/>
            <person name="Weissenberger G."/>
            <person name="Zhu Y."/>
            <person name="Hemphill L."/>
            <person name="Shang Y."/>
            <person name="Youmans B."/>
            <person name="Ayvaz T."/>
            <person name="Ross M."/>
            <person name="Santibanez J."/>
            <person name="Aqrawi P."/>
            <person name="Gross S."/>
            <person name="Joshi V."/>
            <person name="Fowler G."/>
            <person name="Nazareth L."/>
            <person name="Reid J."/>
            <person name="Worley K."/>
            <person name="Petrosino J."/>
            <person name="Highlander S."/>
            <person name="Gibbs R."/>
        </authorList>
    </citation>
    <scope>NUCLEOTIDE SEQUENCE [LARGE SCALE GENOMIC DNA]</scope>
    <source>
        <strain evidence="7">ATCC 53516</strain>
    </source>
</reference>
<comment type="caution">
    <text evidence="7">The sequence shown here is derived from an EMBL/GenBank/DDBJ whole genome shotgun (WGS) entry which is preliminary data.</text>
</comment>
<evidence type="ECO:0000256" key="2">
    <source>
        <dbReference type="ARBA" id="ARBA00022525"/>
    </source>
</evidence>
<keyword evidence="2" id="KW-0964">Secreted</keyword>
<evidence type="ECO:0000313" key="7">
    <source>
        <dbReference type="EMBL" id="EFH93872.1"/>
    </source>
</evidence>
<dbReference type="PANTHER" id="PTHR36108:SF13">
    <property type="entry name" value="COLOSSIN-B-RELATED"/>
    <property type="match status" value="1"/>
</dbReference>
<dbReference type="Pfam" id="PF17802">
    <property type="entry name" value="SpaA"/>
    <property type="match status" value="2"/>
</dbReference>
<dbReference type="SUPFAM" id="SSF49478">
    <property type="entry name" value="Cna protein B-type domain"/>
    <property type="match status" value="1"/>
</dbReference>
<dbReference type="HOGENOM" id="CLU_055433_0_0_9"/>